<evidence type="ECO:0000313" key="1">
    <source>
        <dbReference type="EMBL" id="CAG2244186.1"/>
    </source>
</evidence>
<reference evidence="1" key="1">
    <citation type="submission" date="2021-03" db="EMBL/GenBank/DDBJ databases">
        <authorList>
            <person name="Bekaert M."/>
        </authorList>
    </citation>
    <scope>NUCLEOTIDE SEQUENCE</scope>
</reference>
<evidence type="ECO:0000313" key="2">
    <source>
        <dbReference type="Proteomes" id="UP000683360"/>
    </source>
</evidence>
<proteinExistence type="predicted"/>
<dbReference type="EMBL" id="CAJPWZ010002729">
    <property type="protein sequence ID" value="CAG2244186.1"/>
    <property type="molecule type" value="Genomic_DNA"/>
</dbReference>
<dbReference type="AlphaFoldDB" id="A0A8S3UE46"/>
<comment type="caution">
    <text evidence="1">The sequence shown here is derived from an EMBL/GenBank/DDBJ whole genome shotgun (WGS) entry which is preliminary data.</text>
</comment>
<protein>
    <submittedName>
        <fullName evidence="1">Uncharacterized protein</fullName>
    </submittedName>
</protein>
<dbReference type="GO" id="GO:0003676">
    <property type="term" value="F:nucleic acid binding"/>
    <property type="evidence" value="ECO:0007669"/>
    <property type="project" value="InterPro"/>
</dbReference>
<dbReference type="OrthoDB" id="10357314at2759"/>
<organism evidence="1 2">
    <name type="scientific">Mytilus edulis</name>
    <name type="common">Blue mussel</name>
    <dbReference type="NCBI Taxonomy" id="6550"/>
    <lineage>
        <taxon>Eukaryota</taxon>
        <taxon>Metazoa</taxon>
        <taxon>Spiralia</taxon>
        <taxon>Lophotrochozoa</taxon>
        <taxon>Mollusca</taxon>
        <taxon>Bivalvia</taxon>
        <taxon>Autobranchia</taxon>
        <taxon>Pteriomorphia</taxon>
        <taxon>Mytilida</taxon>
        <taxon>Mytiloidea</taxon>
        <taxon>Mytilidae</taxon>
        <taxon>Mytilinae</taxon>
        <taxon>Mytilus</taxon>
    </lineage>
</organism>
<dbReference type="Proteomes" id="UP000683360">
    <property type="component" value="Unassembled WGS sequence"/>
</dbReference>
<dbReference type="InterPro" id="IPR036397">
    <property type="entry name" value="RNaseH_sf"/>
</dbReference>
<name>A0A8S3UE46_MYTED</name>
<dbReference type="Gene3D" id="3.30.420.10">
    <property type="entry name" value="Ribonuclease H-like superfamily/Ribonuclease H"/>
    <property type="match status" value="2"/>
</dbReference>
<dbReference type="PANTHER" id="PTHR47266">
    <property type="entry name" value="ENDONUCLEASE-RELATED"/>
    <property type="match status" value="1"/>
</dbReference>
<dbReference type="SUPFAM" id="SSF53098">
    <property type="entry name" value="Ribonuclease H-like"/>
    <property type="match status" value="1"/>
</dbReference>
<dbReference type="InterPro" id="IPR012337">
    <property type="entry name" value="RNaseH-like_sf"/>
</dbReference>
<keyword evidence="2" id="KW-1185">Reference proteome</keyword>
<accession>A0A8S3UE46</accession>
<dbReference type="InterPro" id="IPR052160">
    <property type="entry name" value="Gypsy_RT_Integrase-like"/>
</dbReference>
<sequence>MKQYLEGAPLELVALDILGPLPITTSGKKCILVLTDYFSRWAEAYPIPNQEAETICVDEFICRFDVPRQVHINQGKDQKDWDTHLSVAMMAYRTSVHESTGFSPSMLMFGREIELPIDLIYGPHPQTENITDDGDLPDILQNLDSATNCCTAYDSVNSAIASDHHPMFCDAATFYRDSATNFTVTTQPAAGKPTTQSTKPLPVTITKSSVMQPYFTVTHNQLLNSQFTVYSAIASDHHPKFCDAAIHHSDYTTSCWRAHFTVYSAIASDHHSKFCDAAIFTGTPHPAAVQLTTQSAQSLSMTITPSSLVQPYLQRLSFYNQHATANNPVSSASTGANKPKSQGEE</sequence>
<gene>
    <name evidence="1" type="ORF">MEDL_56282</name>
</gene>